<accession>A0A6C2TYU2</accession>
<dbReference type="EMBL" id="CAAHFG010000001">
    <property type="protein sequence ID" value="VGO12521.1"/>
    <property type="molecule type" value="Genomic_DNA"/>
</dbReference>
<reference evidence="2 3" key="1">
    <citation type="submission" date="2019-04" db="EMBL/GenBank/DDBJ databases">
        <authorList>
            <person name="Van Vliet M D."/>
        </authorList>
    </citation>
    <scope>NUCLEOTIDE SEQUENCE [LARGE SCALE GENOMIC DNA]</scope>
    <source>
        <strain evidence="2 3">F1</strain>
    </source>
</reference>
<gene>
    <name evidence="2" type="ORF">PDESU_01074</name>
</gene>
<proteinExistence type="predicted"/>
<evidence type="ECO:0000313" key="3">
    <source>
        <dbReference type="Proteomes" id="UP000366872"/>
    </source>
</evidence>
<keyword evidence="3" id="KW-1185">Reference proteome</keyword>
<dbReference type="RefSeq" id="WP_187357946.1">
    <property type="nucleotide sequence ID" value="NZ_CAAHFG010000001.1"/>
</dbReference>
<keyword evidence="1" id="KW-0732">Signal</keyword>
<feature type="chain" id="PRO_5025439700" evidence="1">
    <location>
        <begin position="25"/>
        <end position="1191"/>
    </location>
</feature>
<organism evidence="2 3">
    <name type="scientific">Pontiella desulfatans</name>
    <dbReference type="NCBI Taxonomy" id="2750659"/>
    <lineage>
        <taxon>Bacteria</taxon>
        <taxon>Pseudomonadati</taxon>
        <taxon>Kiritimatiellota</taxon>
        <taxon>Kiritimatiellia</taxon>
        <taxon>Kiritimatiellales</taxon>
        <taxon>Pontiellaceae</taxon>
        <taxon>Pontiella</taxon>
    </lineage>
</organism>
<dbReference type="Proteomes" id="UP000366872">
    <property type="component" value="Unassembled WGS sequence"/>
</dbReference>
<feature type="signal peptide" evidence="1">
    <location>
        <begin position="1"/>
        <end position="24"/>
    </location>
</feature>
<name>A0A6C2TYU2_PONDE</name>
<dbReference type="AlphaFoldDB" id="A0A6C2TYU2"/>
<protein>
    <submittedName>
        <fullName evidence="2">Uncharacterized protein</fullName>
    </submittedName>
</protein>
<sequence>MRNHVFNAVLLTCLFLGGASRLDAAVYYESGGLVIMEMENTDSPLGLWQQQSSLGGYTGSGYLQFLGNTYETGPATSPLEYTFKVNQSGLYYLHLHCAKETHDGRTDVANDCYVRVEGDYSAGPAPWDSHGDNAPLGMLQSDTKYFGGAADAWKWEDGELSSGGNGNLDAGGTSNKRVAVYDFKAGETYTLVVSGRSKFFRINRIMFRHTSVAKTTAQNLGNPESGMVTSVAEYAYEATSDFPDYLSGDVPYYIDPGNDALAIAANIEANRSGFARASRTFDGATGHYDVTITTLTEEDGESTYRLLVNGSVVATFVNTYIGPGSPQDLQPETHRWVGIPINSEDTLAIESNADTNGEIPEGTNGTAWARGRWRQIELTSSLVKPPTGRLAYVADGNSPDPDDIGANAVLLGLLKGAEQQDRLVHFSHSCDLVKASNISAADELRRQAYLHRTAAEGLSYFGPFTNLADYYNCRSNQTAAVANLTAAIDASTAADPLWIIEAGEPDIIGYALQAADPAKIPYVHVVSHHPANDDSGDIFTWAQILAFGVTEHQIGDQNVGLQVLMSSGLWDWAEGHGNPAMVWILDQLKYAEADGVVGFQTGKYDCSDAGMIYWWLTGADNGGNKHSTPVEIKDLLLYDGITLAPTVTMVALGSAVDSTAGSTWSDAQPAHSGAHYMVPATGNLRSESGTSTFPGDSLTVLAGGKFQVRSLDTLGETTTVNQLVFRNGTSFAAGEVAQLAAGTGNDLTNVLGGSISNSGYTKFLSYHAYSGGAISRSLSIQSAIDGDGHIQAWEGSTGYGGETVIIANAANTFSGTWEVGTDTTLVFNNAGAVGSADVVVLDSGKLRILGDWNTYANLTVADTATTSVDLGSHAWKVTHLDVGGTAIADGSYTAAQLNALGTNPVFSGNGTLVVGAAPPPPVSAIVAGWDTWDSATAPSASVLAPNVTASAETTTEQQSWNVVDERGASNDGDWGTFAGPPSASTVTNADFENLELPNATTGGTITFSITNNGLADIQLNAFHFDAYAFRPKAARAYSLSVLAGSDITVGTIYTSADDEISSVGGAWDNGAHDDIDLSLAGLADHTLAAGESVDFLLAFSSGEGDAAGGHDLWVDNVAVSQLVTVPPAAPPVLGFDMNEGDMVISWSGSGFKVQSCTNLTVGAWNDVPGGDMPPVTNSLTHPEAFYRLIEE</sequence>
<evidence type="ECO:0000313" key="2">
    <source>
        <dbReference type="EMBL" id="VGO12521.1"/>
    </source>
</evidence>
<evidence type="ECO:0000256" key="1">
    <source>
        <dbReference type="SAM" id="SignalP"/>
    </source>
</evidence>